<dbReference type="Proteomes" id="UP000789375">
    <property type="component" value="Unassembled WGS sequence"/>
</dbReference>
<reference evidence="1" key="1">
    <citation type="submission" date="2021-06" db="EMBL/GenBank/DDBJ databases">
        <authorList>
            <person name="Kallberg Y."/>
            <person name="Tangrot J."/>
            <person name="Rosling A."/>
        </authorList>
    </citation>
    <scope>NUCLEOTIDE SEQUENCE</scope>
    <source>
        <strain evidence="1">87-6 pot B 2015</strain>
    </source>
</reference>
<protein>
    <submittedName>
        <fullName evidence="1">11007_t:CDS:1</fullName>
    </submittedName>
</protein>
<gene>
    <name evidence="1" type="ORF">FMOSSE_LOCUS13335</name>
</gene>
<accession>A0A9N9HKG8</accession>
<proteinExistence type="predicted"/>
<evidence type="ECO:0000313" key="1">
    <source>
        <dbReference type="EMBL" id="CAG8690746.1"/>
    </source>
</evidence>
<feature type="non-terminal residue" evidence="1">
    <location>
        <position position="68"/>
    </location>
</feature>
<dbReference type="EMBL" id="CAJVPP010007673">
    <property type="protein sequence ID" value="CAG8690746.1"/>
    <property type="molecule type" value="Genomic_DNA"/>
</dbReference>
<evidence type="ECO:0000313" key="2">
    <source>
        <dbReference type="Proteomes" id="UP000789375"/>
    </source>
</evidence>
<dbReference type="AlphaFoldDB" id="A0A9N9HKG8"/>
<comment type="caution">
    <text evidence="1">The sequence shown here is derived from an EMBL/GenBank/DDBJ whole genome shotgun (WGS) entry which is preliminary data.</text>
</comment>
<name>A0A9N9HKG8_FUNMO</name>
<organism evidence="1 2">
    <name type="scientific">Funneliformis mosseae</name>
    <name type="common">Endomycorrhizal fungus</name>
    <name type="synonym">Glomus mosseae</name>
    <dbReference type="NCBI Taxonomy" id="27381"/>
    <lineage>
        <taxon>Eukaryota</taxon>
        <taxon>Fungi</taxon>
        <taxon>Fungi incertae sedis</taxon>
        <taxon>Mucoromycota</taxon>
        <taxon>Glomeromycotina</taxon>
        <taxon>Glomeromycetes</taxon>
        <taxon>Glomerales</taxon>
        <taxon>Glomeraceae</taxon>
        <taxon>Funneliformis</taxon>
    </lineage>
</organism>
<keyword evidence="2" id="KW-1185">Reference proteome</keyword>
<sequence>IEKLWISYEIRPQYLAYSHRTGKLWPVYEIHPLVHKVNRYPDSTCLVHGPVLNNIAEKHLRKLYGDIT</sequence>